<feature type="transmembrane region" description="Helical" evidence="1">
    <location>
        <begin position="43"/>
        <end position="65"/>
    </location>
</feature>
<keyword evidence="3" id="KW-1185">Reference proteome</keyword>
<keyword evidence="1" id="KW-0472">Membrane</keyword>
<proteinExistence type="predicted"/>
<sequence>MEFDDMKKIWDTQNSRLLYTIDETALGNLIARKKKKTNHITNITELLLIVVNLASGIFIAILSSSMQKGNILMYLTSLWMLGTAVYIVISRLRRLRQSHQFDRSMQGDLQYTISVATYQVRLSLLMRWNMLPVAILTALGVLNGGKSIGIIIGTLLLFILVYYASRWEHNIYKYRKLELESLQRKLQSEDVENLT</sequence>
<feature type="transmembrane region" description="Helical" evidence="1">
    <location>
        <begin position="148"/>
        <end position="165"/>
    </location>
</feature>
<dbReference type="EMBL" id="FUZU01000004">
    <property type="protein sequence ID" value="SKC86167.1"/>
    <property type="molecule type" value="Genomic_DNA"/>
</dbReference>
<keyword evidence="1" id="KW-0812">Transmembrane</keyword>
<gene>
    <name evidence="2" type="ORF">SAMN05660236_5079</name>
</gene>
<dbReference type="Proteomes" id="UP000190961">
    <property type="component" value="Unassembled WGS sequence"/>
</dbReference>
<organism evidence="2 3">
    <name type="scientific">Ohtaekwangia koreensis</name>
    <dbReference type="NCBI Taxonomy" id="688867"/>
    <lineage>
        <taxon>Bacteria</taxon>
        <taxon>Pseudomonadati</taxon>
        <taxon>Bacteroidota</taxon>
        <taxon>Cytophagia</taxon>
        <taxon>Cytophagales</taxon>
        <taxon>Fulvivirgaceae</taxon>
        <taxon>Ohtaekwangia</taxon>
    </lineage>
</organism>
<keyword evidence="1" id="KW-1133">Transmembrane helix</keyword>
<feature type="transmembrane region" description="Helical" evidence="1">
    <location>
        <begin position="124"/>
        <end position="142"/>
    </location>
</feature>
<evidence type="ECO:0000313" key="3">
    <source>
        <dbReference type="Proteomes" id="UP000190961"/>
    </source>
</evidence>
<accession>A0A1T5MD42</accession>
<evidence type="ECO:0000256" key="1">
    <source>
        <dbReference type="SAM" id="Phobius"/>
    </source>
</evidence>
<protein>
    <submittedName>
        <fullName evidence="2">Uncharacterized protein</fullName>
    </submittedName>
</protein>
<feature type="transmembrane region" description="Helical" evidence="1">
    <location>
        <begin position="71"/>
        <end position="89"/>
    </location>
</feature>
<dbReference type="OrthoDB" id="979241at2"/>
<reference evidence="2 3" key="1">
    <citation type="submission" date="2017-02" db="EMBL/GenBank/DDBJ databases">
        <authorList>
            <person name="Peterson S.W."/>
        </authorList>
    </citation>
    <scope>NUCLEOTIDE SEQUENCE [LARGE SCALE GENOMIC DNA]</scope>
    <source>
        <strain evidence="2 3">DSM 25262</strain>
    </source>
</reference>
<name>A0A1T5MD42_9BACT</name>
<dbReference type="AlphaFoldDB" id="A0A1T5MD42"/>
<evidence type="ECO:0000313" key="2">
    <source>
        <dbReference type="EMBL" id="SKC86167.1"/>
    </source>
</evidence>